<organism evidence="2 3">
    <name type="scientific">Clostridium tanneri</name>
    <dbReference type="NCBI Taxonomy" id="3037988"/>
    <lineage>
        <taxon>Bacteria</taxon>
        <taxon>Bacillati</taxon>
        <taxon>Bacillota</taxon>
        <taxon>Clostridia</taxon>
        <taxon>Eubacteriales</taxon>
        <taxon>Clostridiaceae</taxon>
        <taxon>Clostridium</taxon>
    </lineage>
</organism>
<proteinExistence type="predicted"/>
<feature type="domain" description="CGGC" evidence="1">
    <location>
        <begin position="4"/>
        <end position="105"/>
    </location>
</feature>
<dbReference type="Pfam" id="PF08821">
    <property type="entry name" value="CGGC"/>
    <property type="match status" value="1"/>
</dbReference>
<sequence>MKKKVGIINCFEVSTRCSGSGCFKAFNNKGDSFENYDGEAELVSFVHCNGCSEDSVEQVVARAQRMKKVGVTTIHLSSCVRSKCSFYKEFIDALSKDFEVIGYTHGSAKKKT</sequence>
<dbReference type="EMBL" id="JARUJP010000010">
    <property type="protein sequence ID" value="MDW8801502.1"/>
    <property type="molecule type" value="Genomic_DNA"/>
</dbReference>
<protein>
    <submittedName>
        <fullName evidence="2">CGGC domain-containing protein</fullName>
    </submittedName>
</protein>
<accession>A0ABU4JTL1</accession>
<reference evidence="2 3" key="1">
    <citation type="submission" date="2023-04" db="EMBL/GenBank/DDBJ databases">
        <title>Clostridium tannerae sp. nov., isolated from the fecal material of an alpaca.</title>
        <authorList>
            <person name="Miller S."/>
            <person name="Hendry M."/>
            <person name="King J."/>
            <person name="Sankaranarayanan K."/>
            <person name="Lawson P.A."/>
        </authorList>
    </citation>
    <scope>NUCLEOTIDE SEQUENCE [LARGE SCALE GENOMIC DNA]</scope>
    <source>
        <strain evidence="2 3">A1-XYC3</strain>
    </source>
</reference>
<gene>
    <name evidence="2" type="ORF">P8V03_10090</name>
</gene>
<dbReference type="InterPro" id="IPR014925">
    <property type="entry name" value="CGGC_dom"/>
</dbReference>
<name>A0ABU4JTL1_9CLOT</name>
<comment type="caution">
    <text evidence="2">The sequence shown here is derived from an EMBL/GenBank/DDBJ whole genome shotgun (WGS) entry which is preliminary data.</text>
</comment>
<dbReference type="SMART" id="SM01078">
    <property type="entry name" value="CGGC"/>
    <property type="match status" value="1"/>
</dbReference>
<dbReference type="Proteomes" id="UP001281656">
    <property type="component" value="Unassembled WGS sequence"/>
</dbReference>
<evidence type="ECO:0000313" key="3">
    <source>
        <dbReference type="Proteomes" id="UP001281656"/>
    </source>
</evidence>
<evidence type="ECO:0000259" key="1">
    <source>
        <dbReference type="SMART" id="SM01078"/>
    </source>
</evidence>
<dbReference type="RefSeq" id="WP_261672665.1">
    <property type="nucleotide sequence ID" value="NZ_JARUJP010000010.1"/>
</dbReference>
<keyword evidence="3" id="KW-1185">Reference proteome</keyword>
<evidence type="ECO:0000313" key="2">
    <source>
        <dbReference type="EMBL" id="MDW8801502.1"/>
    </source>
</evidence>